<feature type="transmembrane region" description="Helical" evidence="1">
    <location>
        <begin position="6"/>
        <end position="30"/>
    </location>
</feature>
<dbReference type="InterPro" id="IPR022742">
    <property type="entry name" value="Hydrolase_4"/>
</dbReference>
<keyword evidence="1" id="KW-1133">Transmembrane helix</keyword>
<dbReference type="Proteomes" id="UP000219465">
    <property type="component" value="Unassembled WGS sequence"/>
</dbReference>
<reference evidence="4" key="1">
    <citation type="submission" date="2017-08" db="EMBL/GenBank/DDBJ databases">
        <authorList>
            <person name="Varghese N."/>
            <person name="Submissions S."/>
        </authorList>
    </citation>
    <scope>NUCLEOTIDE SEQUENCE [LARGE SCALE GENOMIC DNA]</scope>
    <source>
        <strain evidence="4">KCTC 23107</strain>
    </source>
</reference>
<evidence type="ECO:0000259" key="2">
    <source>
        <dbReference type="Pfam" id="PF12146"/>
    </source>
</evidence>
<gene>
    <name evidence="3" type="ORF">SAMN05877838_1673</name>
</gene>
<feature type="domain" description="Serine aminopeptidase S33" evidence="2">
    <location>
        <begin position="84"/>
        <end position="314"/>
    </location>
</feature>
<evidence type="ECO:0000256" key="1">
    <source>
        <dbReference type="SAM" id="Phobius"/>
    </source>
</evidence>
<evidence type="ECO:0000313" key="3">
    <source>
        <dbReference type="EMBL" id="SOE16791.1"/>
    </source>
</evidence>
<dbReference type="SUPFAM" id="SSF53474">
    <property type="entry name" value="alpha/beta-Hydrolases"/>
    <property type="match status" value="1"/>
</dbReference>
<dbReference type="GO" id="GO:0016787">
    <property type="term" value="F:hydrolase activity"/>
    <property type="evidence" value="ECO:0007669"/>
    <property type="project" value="UniProtKB-KW"/>
</dbReference>
<keyword evidence="1" id="KW-0812">Transmembrane</keyword>
<sequence>MSAQEIFMIVLRFAVISVLIYFAIAVGLILSQSPSETVAGETIDFSGQAVSATAKPVPLETYQTRDGSSLGYRHYRSGKADAPLLVFLHGSGWHGGAYDGLARNIAEEAGVEVALPDLRGHGPSPQTRGDIAYIGQFEDDIADLVDTLRKPGQPLILGGHSSGGGLVIRYAGGKYGQTLDGAVLLAPFLKYDAPTTRPNSGGWARPLTRRIIGLSMLNTVGITGLNGLTAIQFNFPGEVLNGAQGETATAHYSYRLNTAYAPRSDYLSDIAALPPFLLLAGAEDESFNAQAYEPTMQQVNPNGTYELLDGKSHLAIISDDRTAGLIAAFVKALPTGGNARRRRLESRPTGRLTRCLPPMELG</sequence>
<keyword evidence="1" id="KW-0472">Membrane</keyword>
<dbReference type="Gene3D" id="3.40.50.1820">
    <property type="entry name" value="alpha/beta hydrolase"/>
    <property type="match status" value="1"/>
</dbReference>
<dbReference type="PANTHER" id="PTHR11614">
    <property type="entry name" value="PHOSPHOLIPASE-RELATED"/>
    <property type="match status" value="1"/>
</dbReference>
<dbReference type="AlphaFoldDB" id="A0A286I9Q0"/>
<dbReference type="InterPro" id="IPR051044">
    <property type="entry name" value="MAG_DAG_Lipase"/>
</dbReference>
<evidence type="ECO:0000313" key="4">
    <source>
        <dbReference type="Proteomes" id="UP000219465"/>
    </source>
</evidence>
<keyword evidence="4" id="KW-1185">Reference proteome</keyword>
<organism evidence="3 4">
    <name type="scientific">Hoeflea halophila</name>
    <dbReference type="NCBI Taxonomy" id="714899"/>
    <lineage>
        <taxon>Bacteria</taxon>
        <taxon>Pseudomonadati</taxon>
        <taxon>Pseudomonadota</taxon>
        <taxon>Alphaproteobacteria</taxon>
        <taxon>Hyphomicrobiales</taxon>
        <taxon>Rhizobiaceae</taxon>
        <taxon>Hoeflea</taxon>
    </lineage>
</organism>
<dbReference type="InterPro" id="IPR029058">
    <property type="entry name" value="AB_hydrolase_fold"/>
</dbReference>
<dbReference type="EMBL" id="OCPC01000002">
    <property type="protein sequence ID" value="SOE16791.1"/>
    <property type="molecule type" value="Genomic_DNA"/>
</dbReference>
<protein>
    <submittedName>
        <fullName evidence="3">Alpha-beta hydrolase superfamily lysophospholipase</fullName>
    </submittedName>
</protein>
<keyword evidence="3" id="KW-0378">Hydrolase</keyword>
<accession>A0A286I9Q0</accession>
<proteinExistence type="predicted"/>
<dbReference type="Pfam" id="PF12146">
    <property type="entry name" value="Hydrolase_4"/>
    <property type="match status" value="1"/>
</dbReference>
<name>A0A286I9Q0_9HYPH</name>